<accession>A0A7J7N965</accession>
<comment type="caution">
    <text evidence="2">The sequence shown here is derived from an EMBL/GenBank/DDBJ whole genome shotgun (WGS) entry which is preliminary data.</text>
</comment>
<dbReference type="EMBL" id="JACGCM010000971">
    <property type="protein sequence ID" value="KAF6163687.1"/>
    <property type="molecule type" value="Genomic_DNA"/>
</dbReference>
<feature type="transmembrane region" description="Helical" evidence="1">
    <location>
        <begin position="7"/>
        <end position="24"/>
    </location>
</feature>
<gene>
    <name evidence="2" type="ORF">GIB67_036147</name>
</gene>
<reference evidence="2 3" key="1">
    <citation type="journal article" date="2020" name="IScience">
        <title>Genome Sequencing of the Endangered Kingdonia uniflora (Circaeasteraceae, Ranunculales) Reveals Potential Mechanisms of Evolutionary Specialization.</title>
        <authorList>
            <person name="Sun Y."/>
            <person name="Deng T."/>
            <person name="Zhang A."/>
            <person name="Moore M.J."/>
            <person name="Landis J.B."/>
            <person name="Lin N."/>
            <person name="Zhang H."/>
            <person name="Zhang X."/>
            <person name="Huang J."/>
            <person name="Zhang X."/>
            <person name="Sun H."/>
            <person name="Wang H."/>
        </authorList>
    </citation>
    <scope>NUCLEOTIDE SEQUENCE [LARGE SCALE GENOMIC DNA]</scope>
    <source>
        <strain evidence="2">TB1705</strain>
        <tissue evidence="2">Leaf</tissue>
    </source>
</reference>
<feature type="transmembrane region" description="Helical" evidence="1">
    <location>
        <begin position="30"/>
        <end position="48"/>
    </location>
</feature>
<name>A0A7J7N965_9MAGN</name>
<dbReference type="AlphaFoldDB" id="A0A7J7N965"/>
<evidence type="ECO:0000256" key="1">
    <source>
        <dbReference type="SAM" id="Phobius"/>
    </source>
</evidence>
<dbReference type="Gene3D" id="3.40.50.2000">
    <property type="entry name" value="Glycogen Phosphorylase B"/>
    <property type="match status" value="1"/>
</dbReference>
<sequence length="239" mass="28043">MGVEFDVYVGGTLLIYMYIVVAARKLFNEMPIINVVLWTALLLVMFIVGRGRPVERSYAKDNGHRVMTDSPCYNQYKDIWNTTVSVEIKVGDKIETIQFFHCYKRGVDRVFMDQPIFLEKVWGKTASKVYGLRLERITGITNFDLACCAKSHIQNLLKIVGRLGQVRGGWSNALSVMKWVYNRSEYKLKKNRFVYTKLLAVLRKARMPVKHYVFSWFEHRYINHLLLKPLRFLFLFLNP</sequence>
<protein>
    <submittedName>
        <fullName evidence="2">Uncharacterized protein</fullName>
    </submittedName>
</protein>
<dbReference type="PANTHER" id="PTHR45825">
    <property type="entry name" value="GRANULE-BOUND STARCH SYNTHASE 1, CHLOROPLASTIC/AMYLOPLASTIC"/>
    <property type="match status" value="1"/>
</dbReference>
<keyword evidence="1" id="KW-1133">Transmembrane helix</keyword>
<keyword evidence="1" id="KW-0472">Membrane</keyword>
<evidence type="ECO:0000313" key="3">
    <source>
        <dbReference type="Proteomes" id="UP000541444"/>
    </source>
</evidence>
<keyword evidence="3" id="KW-1185">Reference proteome</keyword>
<dbReference type="Proteomes" id="UP000541444">
    <property type="component" value="Unassembled WGS sequence"/>
</dbReference>
<dbReference type="OrthoDB" id="512920at2759"/>
<organism evidence="2 3">
    <name type="scientific">Kingdonia uniflora</name>
    <dbReference type="NCBI Taxonomy" id="39325"/>
    <lineage>
        <taxon>Eukaryota</taxon>
        <taxon>Viridiplantae</taxon>
        <taxon>Streptophyta</taxon>
        <taxon>Embryophyta</taxon>
        <taxon>Tracheophyta</taxon>
        <taxon>Spermatophyta</taxon>
        <taxon>Magnoliopsida</taxon>
        <taxon>Ranunculales</taxon>
        <taxon>Circaeasteraceae</taxon>
        <taxon>Kingdonia</taxon>
    </lineage>
</organism>
<keyword evidence="1" id="KW-0812">Transmembrane</keyword>
<dbReference type="PANTHER" id="PTHR45825:SF3">
    <property type="entry name" value="GRANULE-BOUND STARCH SYNTHASE 1, CHLOROPLASTIC_AMYLOPLASTIC"/>
    <property type="match status" value="1"/>
</dbReference>
<proteinExistence type="predicted"/>
<evidence type="ECO:0000313" key="2">
    <source>
        <dbReference type="EMBL" id="KAF6163687.1"/>
    </source>
</evidence>